<comment type="caution">
    <text evidence="1">The sequence shown here is derived from an EMBL/GenBank/DDBJ whole genome shotgun (WGS) entry which is preliminary data.</text>
</comment>
<dbReference type="InterPro" id="IPR010260">
    <property type="entry name" value="AlpA"/>
</dbReference>
<dbReference type="RefSeq" id="WP_310312890.1">
    <property type="nucleotide sequence ID" value="NZ_JAVDWU010000002.1"/>
</dbReference>
<protein>
    <submittedName>
        <fullName evidence="1">Prophage regulatory protein</fullName>
    </submittedName>
</protein>
<keyword evidence="2" id="KW-1185">Reference proteome</keyword>
<proteinExistence type="predicted"/>
<accession>A0ABU1WJN3</accession>
<sequence length="81" mass="8753">MAILRLPAVKAETGHRSHASIYNAIRVGLFTKPVPIGERAVGWPDSEVQAINAARIAGKSEAEIRELVSRLHAKRADLATV</sequence>
<organism evidence="1 2">
    <name type="scientific">Hydrogenophaga palleronii</name>
    <dbReference type="NCBI Taxonomy" id="65655"/>
    <lineage>
        <taxon>Bacteria</taxon>
        <taxon>Pseudomonadati</taxon>
        <taxon>Pseudomonadota</taxon>
        <taxon>Betaproteobacteria</taxon>
        <taxon>Burkholderiales</taxon>
        <taxon>Comamonadaceae</taxon>
        <taxon>Hydrogenophaga</taxon>
    </lineage>
</organism>
<dbReference type="Proteomes" id="UP001265700">
    <property type="component" value="Unassembled WGS sequence"/>
</dbReference>
<evidence type="ECO:0000313" key="1">
    <source>
        <dbReference type="EMBL" id="MDR7149236.1"/>
    </source>
</evidence>
<dbReference type="EMBL" id="JAVDWU010000002">
    <property type="protein sequence ID" value="MDR7149236.1"/>
    <property type="molecule type" value="Genomic_DNA"/>
</dbReference>
<gene>
    <name evidence="1" type="ORF">J2W49_001185</name>
</gene>
<name>A0ABU1WJN3_9BURK</name>
<reference evidence="1 2" key="1">
    <citation type="submission" date="2023-07" db="EMBL/GenBank/DDBJ databases">
        <title>Sorghum-associated microbial communities from plants grown in Nebraska, USA.</title>
        <authorList>
            <person name="Schachtman D."/>
        </authorList>
    </citation>
    <scope>NUCLEOTIDE SEQUENCE [LARGE SCALE GENOMIC DNA]</scope>
    <source>
        <strain evidence="1 2">4249</strain>
    </source>
</reference>
<dbReference type="Gene3D" id="1.10.238.160">
    <property type="match status" value="1"/>
</dbReference>
<dbReference type="Pfam" id="PF05930">
    <property type="entry name" value="Phage_AlpA"/>
    <property type="match status" value="1"/>
</dbReference>
<evidence type="ECO:0000313" key="2">
    <source>
        <dbReference type="Proteomes" id="UP001265700"/>
    </source>
</evidence>